<dbReference type="EMBL" id="RBNI01018577">
    <property type="protein sequence ID" value="RUO97070.1"/>
    <property type="molecule type" value="Genomic_DNA"/>
</dbReference>
<protein>
    <submittedName>
        <fullName evidence="2">Uncharacterized protein</fullName>
    </submittedName>
</protein>
<feature type="region of interest" description="Disordered" evidence="1">
    <location>
        <begin position="161"/>
        <end position="181"/>
    </location>
</feature>
<comment type="caution">
    <text evidence="2">The sequence shown here is derived from an EMBL/GenBank/DDBJ whole genome shotgun (WGS) entry which is preliminary data.</text>
</comment>
<evidence type="ECO:0000313" key="2">
    <source>
        <dbReference type="EMBL" id="RUO97070.1"/>
    </source>
</evidence>
<sequence length="466" mass="52113">MFANIGRARFTMGFLEYVAKAKIMPGENQKRVALKRLKEAHEHIIVKSSSPIGLQKHIGSLISDPQTPVSTPQRAGTQVVDKQIIDAPKFLQDILMASIFSRGQMLYNSADAIKFVRHGLCHLTRSETPWLDDVYESDEVEDDVTDIQEIVEELSIEDREALDTSNNIDEEDRQSNTSISSEPDVAVAARPEFWCTLAEPWVRYALIYFFSQRLATDAIYSEYLTGLMTSPTLTPAARGSLLEWTIMTKIKQNWTRKSLRGILKDSGLLPKHKILPRWLNDSLEVQPFDKILDESTVSAADDTLECFLSGVHGRVALLPTALAGPDGICATSTEGVFVVFASALSTKHDIEGKKCRKNIKTTDIENFYTKSDGRPYKLPESINSQFYSLRGRHDRIQSLQRKDGAIKGLLRIHFNIPKASGKIELCEVVEKGCRTDVIVNVDLKSAQDLHLLDGNIGNVLHALCKI</sequence>
<proteinExistence type="predicted"/>
<accession>A0A433A335</accession>
<organism evidence="2 3">
    <name type="scientific">Jimgerdemannia flammicorona</name>
    <dbReference type="NCBI Taxonomy" id="994334"/>
    <lineage>
        <taxon>Eukaryota</taxon>
        <taxon>Fungi</taxon>
        <taxon>Fungi incertae sedis</taxon>
        <taxon>Mucoromycota</taxon>
        <taxon>Mucoromycotina</taxon>
        <taxon>Endogonomycetes</taxon>
        <taxon>Endogonales</taxon>
        <taxon>Endogonaceae</taxon>
        <taxon>Jimgerdemannia</taxon>
    </lineage>
</organism>
<evidence type="ECO:0000313" key="3">
    <source>
        <dbReference type="Proteomes" id="UP000268093"/>
    </source>
</evidence>
<evidence type="ECO:0000256" key="1">
    <source>
        <dbReference type="SAM" id="MobiDB-lite"/>
    </source>
</evidence>
<dbReference type="AlphaFoldDB" id="A0A433A335"/>
<dbReference type="Proteomes" id="UP000268093">
    <property type="component" value="Unassembled WGS sequence"/>
</dbReference>
<keyword evidence="3" id="KW-1185">Reference proteome</keyword>
<reference evidence="2 3" key="1">
    <citation type="journal article" date="2018" name="New Phytol.">
        <title>Phylogenomics of Endogonaceae and evolution of mycorrhizas within Mucoromycota.</title>
        <authorList>
            <person name="Chang Y."/>
            <person name="Desiro A."/>
            <person name="Na H."/>
            <person name="Sandor L."/>
            <person name="Lipzen A."/>
            <person name="Clum A."/>
            <person name="Barry K."/>
            <person name="Grigoriev I.V."/>
            <person name="Martin F.M."/>
            <person name="Stajich J.E."/>
            <person name="Smith M.E."/>
            <person name="Bonito G."/>
            <person name="Spatafora J.W."/>
        </authorList>
    </citation>
    <scope>NUCLEOTIDE SEQUENCE [LARGE SCALE GENOMIC DNA]</scope>
    <source>
        <strain evidence="2 3">GMNB39</strain>
    </source>
</reference>
<gene>
    <name evidence="2" type="ORF">BC936DRAFT_141036</name>
</gene>
<name>A0A433A335_9FUNG</name>